<name>A0A919Q8C6_9ACTN</name>
<organism evidence="2 3">
    <name type="scientific">Acrocarpospora phusangensis</name>
    <dbReference type="NCBI Taxonomy" id="1070424"/>
    <lineage>
        <taxon>Bacteria</taxon>
        <taxon>Bacillati</taxon>
        <taxon>Actinomycetota</taxon>
        <taxon>Actinomycetes</taxon>
        <taxon>Streptosporangiales</taxon>
        <taxon>Streptosporangiaceae</taxon>
        <taxon>Acrocarpospora</taxon>
    </lineage>
</organism>
<dbReference type="Pfam" id="PF08940">
    <property type="entry name" value="DUF1918"/>
    <property type="match status" value="1"/>
</dbReference>
<evidence type="ECO:0000313" key="3">
    <source>
        <dbReference type="Proteomes" id="UP000640052"/>
    </source>
</evidence>
<dbReference type="Proteomes" id="UP000640052">
    <property type="component" value="Unassembled WGS sequence"/>
</dbReference>
<dbReference type="AlphaFoldDB" id="A0A919Q8C6"/>
<dbReference type="SUPFAM" id="SSF50118">
    <property type="entry name" value="Cell growth inhibitor/plasmid maintenance toxic component"/>
    <property type="match status" value="1"/>
</dbReference>
<feature type="domain" description="DUF1918" evidence="1">
    <location>
        <begin position="79"/>
        <end position="136"/>
    </location>
</feature>
<accession>A0A919Q8C6</accession>
<comment type="caution">
    <text evidence="2">The sequence shown here is derived from an EMBL/GenBank/DDBJ whole genome shotgun (WGS) entry which is preliminary data.</text>
</comment>
<keyword evidence="3" id="KW-1185">Reference proteome</keyword>
<reference evidence="2" key="1">
    <citation type="submission" date="2021-01" db="EMBL/GenBank/DDBJ databases">
        <title>Whole genome shotgun sequence of Acrocarpospora phusangensis NBRC 108782.</title>
        <authorList>
            <person name="Komaki H."/>
            <person name="Tamura T."/>
        </authorList>
    </citation>
    <scope>NUCLEOTIDE SEQUENCE</scope>
    <source>
        <strain evidence="2">NBRC 108782</strain>
    </source>
</reference>
<dbReference type="EMBL" id="BOOA01000013">
    <property type="protein sequence ID" value="GIH23873.1"/>
    <property type="molecule type" value="Genomic_DNA"/>
</dbReference>
<evidence type="ECO:0000313" key="2">
    <source>
        <dbReference type="EMBL" id="GIH23873.1"/>
    </source>
</evidence>
<protein>
    <recommendedName>
        <fullName evidence="1">DUF1918 domain-containing protein</fullName>
    </recommendedName>
</protein>
<proteinExistence type="predicted"/>
<dbReference type="Gene3D" id="2.30.30.440">
    <property type="entry name" value="Domain of unknown function DUF1918"/>
    <property type="match status" value="1"/>
</dbReference>
<dbReference type="InterPro" id="IPR015035">
    <property type="entry name" value="DUF1918"/>
</dbReference>
<gene>
    <name evidence="2" type="ORF">Aph01nite_21830</name>
</gene>
<sequence length="141" mass="16057">MFIKFGAEFGTGAPAEDGPKVPRFEDLWRRRLDRPSRAMMRERRSARDPGAGRLVRRVSREGGIRGDLPPRSDRKGGIMRATVGDLLIVEGTYHNERQRIGVVTEIRHEDGTPPYVVRWVETQQETLVFPGPDAHVVEQNR</sequence>
<evidence type="ECO:0000259" key="1">
    <source>
        <dbReference type="Pfam" id="PF08940"/>
    </source>
</evidence>